<proteinExistence type="predicted"/>
<feature type="compositionally biased region" description="Polar residues" evidence="1">
    <location>
        <begin position="129"/>
        <end position="139"/>
    </location>
</feature>
<keyword evidence="3" id="KW-1185">Reference proteome</keyword>
<reference evidence="2" key="1">
    <citation type="journal article" date="2023" name="PLoS Negl. Trop. Dis.">
        <title>A genome sequence for Biomphalaria pfeifferi, the major vector snail for the human-infecting parasite Schistosoma mansoni.</title>
        <authorList>
            <person name="Bu L."/>
            <person name="Lu L."/>
            <person name="Laidemitt M.R."/>
            <person name="Zhang S.M."/>
            <person name="Mutuku M."/>
            <person name="Mkoji G."/>
            <person name="Steinauer M."/>
            <person name="Loker E.S."/>
        </authorList>
    </citation>
    <scope>NUCLEOTIDE SEQUENCE</scope>
    <source>
        <strain evidence="2">KasaAsao</strain>
    </source>
</reference>
<feature type="compositionally biased region" description="Low complexity" evidence="1">
    <location>
        <begin position="57"/>
        <end position="74"/>
    </location>
</feature>
<feature type="region of interest" description="Disordered" evidence="1">
    <location>
        <begin position="186"/>
        <end position="215"/>
    </location>
</feature>
<dbReference type="AlphaFoldDB" id="A0AAD8BH92"/>
<gene>
    <name evidence="2" type="ORF">Bpfe_016692</name>
</gene>
<reference evidence="2" key="2">
    <citation type="submission" date="2023-04" db="EMBL/GenBank/DDBJ databases">
        <authorList>
            <person name="Bu L."/>
            <person name="Lu L."/>
            <person name="Laidemitt M.R."/>
            <person name="Zhang S.M."/>
            <person name="Mutuku M."/>
            <person name="Mkoji G."/>
            <person name="Steinauer M."/>
            <person name="Loker E.S."/>
        </authorList>
    </citation>
    <scope>NUCLEOTIDE SEQUENCE</scope>
    <source>
        <strain evidence="2">KasaAsao</strain>
        <tissue evidence="2">Whole Snail</tissue>
    </source>
</reference>
<organism evidence="2 3">
    <name type="scientific">Biomphalaria pfeifferi</name>
    <name type="common">Bloodfluke planorb</name>
    <name type="synonym">Freshwater snail</name>
    <dbReference type="NCBI Taxonomy" id="112525"/>
    <lineage>
        <taxon>Eukaryota</taxon>
        <taxon>Metazoa</taxon>
        <taxon>Spiralia</taxon>
        <taxon>Lophotrochozoa</taxon>
        <taxon>Mollusca</taxon>
        <taxon>Gastropoda</taxon>
        <taxon>Heterobranchia</taxon>
        <taxon>Euthyneura</taxon>
        <taxon>Panpulmonata</taxon>
        <taxon>Hygrophila</taxon>
        <taxon>Lymnaeoidea</taxon>
        <taxon>Planorbidae</taxon>
        <taxon>Biomphalaria</taxon>
    </lineage>
</organism>
<comment type="caution">
    <text evidence="2">The sequence shown here is derived from an EMBL/GenBank/DDBJ whole genome shotgun (WGS) entry which is preliminary data.</text>
</comment>
<protein>
    <submittedName>
        <fullName evidence="2">Uncharacterized protein</fullName>
    </submittedName>
</protein>
<feature type="region of interest" description="Disordered" evidence="1">
    <location>
        <begin position="15"/>
        <end position="34"/>
    </location>
</feature>
<evidence type="ECO:0000313" key="3">
    <source>
        <dbReference type="Proteomes" id="UP001233172"/>
    </source>
</evidence>
<evidence type="ECO:0000313" key="2">
    <source>
        <dbReference type="EMBL" id="KAK0053948.1"/>
    </source>
</evidence>
<feature type="compositionally biased region" description="Acidic residues" evidence="1">
    <location>
        <begin position="19"/>
        <end position="34"/>
    </location>
</feature>
<dbReference type="Proteomes" id="UP001233172">
    <property type="component" value="Unassembled WGS sequence"/>
</dbReference>
<sequence>MTSYNSVAFRGVASKDERLFEEEQLPDGSFDEADDELVIVEVEDRKHDAVSDDEEAPLTVPLTAPLTAHLTAPTSKKHGQDKLKSPLSKGNCHQNEKEWSPLLKSSSRIEDNSPLELSPHFENAHVRTPRSTTVTSNLSPRHFSGIDRTASQNGPGSALDPNRSRADNQNKCASVSELPAFHKETGSALSVPNKEPSASSRPLHAPGRLDSNTVKHWPSTGSVDLTGHRNVPDLIKGHGLKQDKIKKSPISPDAAITLIVDFLPKQNPVVMSQNSRSEKYFTQLQIEFTSTDP</sequence>
<dbReference type="EMBL" id="JASAOG010000082">
    <property type="protein sequence ID" value="KAK0053948.1"/>
    <property type="molecule type" value="Genomic_DNA"/>
</dbReference>
<feature type="region of interest" description="Disordered" evidence="1">
    <location>
        <begin position="46"/>
        <end position="170"/>
    </location>
</feature>
<evidence type="ECO:0000256" key="1">
    <source>
        <dbReference type="SAM" id="MobiDB-lite"/>
    </source>
</evidence>
<name>A0AAD8BH92_BIOPF</name>
<accession>A0AAD8BH92</accession>